<feature type="region of interest" description="Disordered" evidence="1">
    <location>
        <begin position="637"/>
        <end position="714"/>
    </location>
</feature>
<evidence type="ECO:0000313" key="3">
    <source>
        <dbReference type="Proteomes" id="UP000027073"/>
    </source>
</evidence>
<feature type="compositionally biased region" description="Polar residues" evidence="1">
    <location>
        <begin position="573"/>
        <end position="584"/>
    </location>
</feature>
<sequence>MAHRDLSKRSGKPKGEGRRGKGREGGRAGRGRRKAKKNSNSVELKTMYMDHPLQPYDEDDRISTWLNSLDVSALHDGEGLGGGEYPYTEPALRADSPLEGWLSPSDANTDILKPATTSPNALLNPSPDYARRLPSPAPPSVNEGEGESLDGKRDEERERENEEDALRELLYHLRLPEPSPAPRTCSSRSLLPSPLILSPSLSRKPSACVSPTTSRRASRRQSQRPSRRTSLTVAPNSPHRHAMYFPTPAVPTPISNPAPASTSTQTLEYEDPVSPTTPTTPSTPALSPSSSTTFTTASHSHSPSASHSTSHFTSPSTSVFQIDAGSCPSFSSFAFPDRKTPTPTHPTEYGYSPRHSRHEHSLSCAYSHSSSQYSSTSGHADEYSGEPQYYGGLEEEYVDHGVLGEEVLERQDVGEREGYGRGLDERGMSSRWSLSSSLDDHPLPHSTSRNSPFPLLNTSRTSSRRSSRSPYTPYSPTSRSSPSSPTSPNKDKTSKKKKRGLFARRISSSSNTPNPEFAPPSTPVEMDAEAPETIGRRRRLVSFISRIAHANSNVNTPTIPSVDAAPEFACSNSPSDVSLDTPSVPSAAGDREQFEEKEVEEVEELGSIEFAVPSSSSHDSLLPSALSVTIAKVDVEKALPPTPPSSSPTPPLAPSNPSPSGTPPPQLPQRLRTSRSHGTLPLPIPHKRERAFTVPHHPHPQPTQNEQQRPQLRAPRSMGALRTLGYDRSLAATSSVHYQPRESYALEEVEVLEEVEEVGVASPTAPSFNTADTHATHLTSSTEPLISTPREHSLDVQLPLSLDTQMQSYVLPSPPSPTQASPTTPSKSRTSRLNTLNMHTLNTIKLFGLHAKGRGKKRKLVVSGIEDERGYEAVRAWCEAFGQVRSFAPSSGGDGSKGSVVVDWKKASVAETVCRVQATVWIRGAGTDIEKNFFSLAIRSPERSETFTSHAGAVIRCSQPGSQRRLSLPNSPALIDDPDADADADRVSLPTHTYYPRTDRGRKLPARMANSDLRTTTTIPPHHYLPPPLLALPSPRLRSRVQIETVPLYVVASRPAVEVILPTTKRSVLQAINSIINRGGVIVIEQGGPSGQTTDGSVIKQREYMTDRRINANSPIDRRMYMGPGILERRERGQSSMGLHRLRRARGLPTSEDRARTVPVNVNTHTKGYEDRRDVLDTDCKVARDLCLVGGGWMVGWYPKPPKHPTSRNLGYRSGLTTGVYVNLSCRVIALSLGDVGRTAQKDVTACDRDWYCDQYYQRAGSEDDTAVRNISIVLAADRRSQVLLAGFPRTYTVDQPSRSASQLVPLVKDAFCVGQIGVALDYSYRTVLASGSLTSIIYHLSSSVNVQLNDMHTSGPVPRVLCHTGALATAMCRCRSIGARDADVDGLRRGRRGIRESFELLRIRSPKCLVGHRNENQKPEAWAAAELPGGAGDSGFDFG</sequence>
<feature type="compositionally biased region" description="Basic residues" evidence="1">
    <location>
        <begin position="493"/>
        <end position="502"/>
    </location>
</feature>
<feature type="region of interest" description="Disordered" evidence="1">
    <location>
        <begin position="405"/>
        <end position="530"/>
    </location>
</feature>
<accession>A0A067N3A7</accession>
<feature type="compositionally biased region" description="Basic and acidic residues" evidence="1">
    <location>
        <begin position="149"/>
        <end position="175"/>
    </location>
</feature>
<feature type="region of interest" description="Disordered" evidence="1">
    <location>
        <begin position="1"/>
        <end position="57"/>
    </location>
</feature>
<feature type="compositionally biased region" description="Basic residues" evidence="1">
    <location>
        <begin position="216"/>
        <end position="227"/>
    </location>
</feature>
<feature type="compositionally biased region" description="Basic and acidic residues" evidence="1">
    <location>
        <begin position="405"/>
        <end position="428"/>
    </location>
</feature>
<dbReference type="VEuPathDB" id="FungiDB:PLEOSDRAFT_171726"/>
<feature type="region of interest" description="Disordered" evidence="1">
    <location>
        <begin position="73"/>
        <end position="317"/>
    </location>
</feature>
<dbReference type="Proteomes" id="UP000027073">
    <property type="component" value="Unassembled WGS sequence"/>
</dbReference>
<feature type="region of interest" description="Disordered" evidence="1">
    <location>
        <begin position="337"/>
        <end position="356"/>
    </location>
</feature>
<feature type="compositionally biased region" description="Low complexity" evidence="1">
    <location>
        <begin position="182"/>
        <end position="215"/>
    </location>
</feature>
<feature type="compositionally biased region" description="Pro residues" evidence="1">
    <location>
        <begin position="640"/>
        <end position="667"/>
    </location>
</feature>
<gene>
    <name evidence="2" type="ORF">PLEOSDRAFT_171726</name>
</gene>
<feature type="region of interest" description="Disordered" evidence="1">
    <location>
        <begin position="762"/>
        <end position="789"/>
    </location>
</feature>
<evidence type="ECO:0000313" key="2">
    <source>
        <dbReference type="EMBL" id="KDQ22309.1"/>
    </source>
</evidence>
<feature type="compositionally biased region" description="Low complexity" evidence="1">
    <location>
        <begin position="468"/>
        <end position="488"/>
    </location>
</feature>
<dbReference type="InParanoid" id="A0A067N3A7"/>
<dbReference type="EMBL" id="KL198014">
    <property type="protein sequence ID" value="KDQ22309.1"/>
    <property type="molecule type" value="Genomic_DNA"/>
</dbReference>
<organism evidence="2 3">
    <name type="scientific">Pleurotus ostreatus (strain PC15)</name>
    <name type="common">Oyster mushroom</name>
    <dbReference type="NCBI Taxonomy" id="1137138"/>
    <lineage>
        <taxon>Eukaryota</taxon>
        <taxon>Fungi</taxon>
        <taxon>Dikarya</taxon>
        <taxon>Basidiomycota</taxon>
        <taxon>Agaricomycotina</taxon>
        <taxon>Agaricomycetes</taxon>
        <taxon>Agaricomycetidae</taxon>
        <taxon>Agaricales</taxon>
        <taxon>Pleurotineae</taxon>
        <taxon>Pleurotaceae</taxon>
        <taxon>Pleurotus</taxon>
    </lineage>
</organism>
<proteinExistence type="predicted"/>
<dbReference type="OrthoDB" id="3045745at2759"/>
<dbReference type="HOGENOM" id="CLU_251903_0_0_1"/>
<name>A0A067N3A7_PLEO1</name>
<feature type="region of interest" description="Disordered" evidence="1">
    <location>
        <begin position="807"/>
        <end position="831"/>
    </location>
</feature>
<feature type="region of interest" description="Disordered" evidence="1">
    <location>
        <begin position="573"/>
        <end position="595"/>
    </location>
</feature>
<evidence type="ECO:0000256" key="1">
    <source>
        <dbReference type="SAM" id="MobiDB-lite"/>
    </source>
</evidence>
<feature type="compositionally biased region" description="Polar residues" evidence="1">
    <location>
        <begin position="257"/>
        <end position="267"/>
    </location>
</feature>
<dbReference type="STRING" id="1137138.A0A067N3A7"/>
<reference evidence="3" key="1">
    <citation type="journal article" date="2014" name="Proc. Natl. Acad. Sci. U.S.A.">
        <title>Extensive sampling of basidiomycete genomes demonstrates inadequacy of the white-rot/brown-rot paradigm for wood decay fungi.</title>
        <authorList>
            <person name="Riley R."/>
            <person name="Salamov A.A."/>
            <person name="Brown D.W."/>
            <person name="Nagy L.G."/>
            <person name="Floudas D."/>
            <person name="Held B.W."/>
            <person name="Levasseur A."/>
            <person name="Lombard V."/>
            <person name="Morin E."/>
            <person name="Otillar R."/>
            <person name="Lindquist E.A."/>
            <person name="Sun H."/>
            <person name="LaButti K.M."/>
            <person name="Schmutz J."/>
            <person name="Jabbour D."/>
            <person name="Luo H."/>
            <person name="Baker S.E."/>
            <person name="Pisabarro A.G."/>
            <person name="Walton J.D."/>
            <person name="Blanchette R.A."/>
            <person name="Henrissat B."/>
            <person name="Martin F."/>
            <person name="Cullen D."/>
            <person name="Hibbett D.S."/>
            <person name="Grigoriev I.V."/>
        </authorList>
    </citation>
    <scope>NUCLEOTIDE SEQUENCE [LARGE SCALE GENOMIC DNA]</scope>
    <source>
        <strain evidence="3">PC15</strain>
    </source>
</reference>
<feature type="compositionally biased region" description="Basic and acidic residues" evidence="1">
    <location>
        <begin position="1"/>
        <end position="27"/>
    </location>
</feature>
<feature type="compositionally biased region" description="Low complexity" evidence="1">
    <location>
        <begin position="367"/>
        <end position="377"/>
    </location>
</feature>
<feature type="compositionally biased region" description="Polar residues" evidence="1">
    <location>
        <begin position="764"/>
        <end position="785"/>
    </location>
</feature>
<feature type="compositionally biased region" description="Low complexity" evidence="1">
    <location>
        <begin position="818"/>
        <end position="831"/>
    </location>
</feature>
<protein>
    <submittedName>
        <fullName evidence="2">Uncharacterized protein</fullName>
    </submittedName>
</protein>
<feature type="region of interest" description="Disordered" evidence="1">
    <location>
        <begin position="367"/>
        <end position="386"/>
    </location>
</feature>
<feature type="compositionally biased region" description="Low complexity" evidence="1">
    <location>
        <begin position="274"/>
        <end position="317"/>
    </location>
</feature>